<dbReference type="Proteomes" id="UP000694580">
    <property type="component" value="Chromosome 9"/>
</dbReference>
<name>A0AAY4EGY7_9TELE</name>
<dbReference type="AlphaFoldDB" id="A0AAY4EGY7"/>
<evidence type="ECO:0000256" key="1">
    <source>
        <dbReference type="PROSITE-ProRule" id="PRU00259"/>
    </source>
</evidence>
<dbReference type="InterPro" id="IPR000225">
    <property type="entry name" value="Armadillo"/>
</dbReference>
<feature type="repeat" description="ARM" evidence="1">
    <location>
        <begin position="118"/>
        <end position="160"/>
    </location>
</feature>
<dbReference type="PANTHER" id="PTHR46464">
    <property type="entry name" value="ANK_REP_REGION DOMAIN-CONTAINING PROTEIN"/>
    <property type="match status" value="1"/>
</dbReference>
<evidence type="ECO:0000313" key="3">
    <source>
        <dbReference type="Proteomes" id="UP000694580"/>
    </source>
</evidence>
<dbReference type="InterPro" id="IPR043379">
    <property type="entry name" value="ANKAR"/>
</dbReference>
<dbReference type="Ensembl" id="ENSDCDT00010067268.1">
    <property type="protein sequence ID" value="ENSDCDP00010056619.1"/>
    <property type="gene ID" value="ENSDCDG00010032243.1"/>
</dbReference>
<keyword evidence="3" id="KW-1185">Reference proteome</keyword>
<reference evidence="2 3" key="1">
    <citation type="submission" date="2020-06" db="EMBL/GenBank/DDBJ databases">
        <authorList>
            <consortium name="Wellcome Sanger Institute Data Sharing"/>
        </authorList>
    </citation>
    <scope>NUCLEOTIDE SEQUENCE [LARGE SCALE GENOMIC DNA]</scope>
</reference>
<dbReference type="GeneTree" id="ENSGT00680000100065"/>
<gene>
    <name evidence="2" type="primary">ANKAR</name>
</gene>
<dbReference type="PROSITE" id="PS50176">
    <property type="entry name" value="ARM_REPEAT"/>
    <property type="match status" value="4"/>
</dbReference>
<accession>A0AAY4EGY7</accession>
<dbReference type="InterPro" id="IPR016024">
    <property type="entry name" value="ARM-type_fold"/>
</dbReference>
<feature type="repeat" description="ARM" evidence="1">
    <location>
        <begin position="328"/>
        <end position="357"/>
    </location>
</feature>
<feature type="repeat" description="ARM" evidence="1">
    <location>
        <begin position="76"/>
        <end position="118"/>
    </location>
</feature>
<feature type="repeat" description="ARM" evidence="1">
    <location>
        <begin position="160"/>
        <end position="202"/>
    </location>
</feature>
<evidence type="ECO:0000313" key="2">
    <source>
        <dbReference type="Ensembl" id="ENSDCDP00010056619.1"/>
    </source>
</evidence>
<sequence>MLKSEDQRKLEMSIRCLEVLSLKVETFWRNIMDPGGFPALVEILSNRKPMFTCMAAAVVCHMSENMLVCKTLVDHGIIPVLVRLLNSQHPELHTRCSVILCDLAGHNRQYQDLIAQLGGVPLLVKLLGSSLQDVLVSAVRCIRTLCVSSPENRSAVAQSGGIPHLVEFLTVKSDVLQEEACLALSELARGHRENQDLISGAGAVSPLVQILRGRRVDAQVKAAKALEALADHNFAIQTSFLKKSAAKYLLHLLKVFQLDVREQGAVSLWALAGQTLRQQKQMAEHIGYHFILDLLLSPSDKMQYVGCQGVIALSRECRTHQDGFCEENGVPPLVRLLRSTRTKERTLRSVITALGSLCIGIAHTNNTKSQRQIFEEKAIPSLLELFQKHSSLQIKVQVAQTLACVLLGNQKLQRAFWEQDKFSYKSLLDLLQLPDQDICLEAGYALSLFAYNNTAQQTAILQTGGIPISIYEPFLNSKNLTERAKAGFQIVVLARVITGTDQVTLSARGVTVLSELLRSQSPCTVVLTAQLLASLTHTRAGIPDAMVTMGVVQDLSDHLHSKEEEVRTACASALGYLTFNRRAHRLLLVKCRNAPLTYHLLMQNLSEDARMSRLFTDDFRREKTVGLPSLSLEINGGPPVQHHFMDLVWCCSNWSNSWLLHSHLTSSPCYHHSIVGAKFCRRTTQMQSSCICDNSQSLSNV</sequence>
<reference evidence="2" key="3">
    <citation type="submission" date="2025-09" db="UniProtKB">
        <authorList>
            <consortium name="Ensembl"/>
        </authorList>
    </citation>
    <scope>IDENTIFICATION</scope>
</reference>
<protein>
    <submittedName>
        <fullName evidence="2">Uncharacterized protein</fullName>
    </submittedName>
</protein>
<dbReference type="Gene3D" id="1.25.10.10">
    <property type="entry name" value="Leucine-rich Repeat Variant"/>
    <property type="match status" value="4"/>
</dbReference>
<dbReference type="SMART" id="SM00185">
    <property type="entry name" value="ARM"/>
    <property type="match status" value="7"/>
</dbReference>
<dbReference type="SUPFAM" id="SSF48371">
    <property type="entry name" value="ARM repeat"/>
    <property type="match status" value="2"/>
</dbReference>
<reference evidence="2" key="2">
    <citation type="submission" date="2025-08" db="UniProtKB">
        <authorList>
            <consortium name="Ensembl"/>
        </authorList>
    </citation>
    <scope>IDENTIFICATION</scope>
</reference>
<organism evidence="2 3">
    <name type="scientific">Denticeps clupeoides</name>
    <name type="common">denticle herring</name>
    <dbReference type="NCBI Taxonomy" id="299321"/>
    <lineage>
        <taxon>Eukaryota</taxon>
        <taxon>Metazoa</taxon>
        <taxon>Chordata</taxon>
        <taxon>Craniata</taxon>
        <taxon>Vertebrata</taxon>
        <taxon>Euteleostomi</taxon>
        <taxon>Actinopterygii</taxon>
        <taxon>Neopterygii</taxon>
        <taxon>Teleostei</taxon>
        <taxon>Clupei</taxon>
        <taxon>Clupeiformes</taxon>
        <taxon>Denticipitoidei</taxon>
        <taxon>Denticipitidae</taxon>
        <taxon>Denticeps</taxon>
    </lineage>
</organism>
<dbReference type="Pfam" id="PF00514">
    <property type="entry name" value="Arm"/>
    <property type="match status" value="2"/>
</dbReference>
<dbReference type="PANTHER" id="PTHR46464:SF1">
    <property type="entry name" value="ANKYRIN AND ARMADILLO REPEAT-CONTAINING PROTEIN"/>
    <property type="match status" value="1"/>
</dbReference>
<dbReference type="InterPro" id="IPR011989">
    <property type="entry name" value="ARM-like"/>
</dbReference>
<proteinExistence type="predicted"/>